<dbReference type="AlphaFoldDB" id="A0AAN8K6V8"/>
<organism evidence="2 3">
    <name type="scientific">Patella caerulea</name>
    <name type="common">Rayed Mediterranean limpet</name>
    <dbReference type="NCBI Taxonomy" id="87958"/>
    <lineage>
        <taxon>Eukaryota</taxon>
        <taxon>Metazoa</taxon>
        <taxon>Spiralia</taxon>
        <taxon>Lophotrochozoa</taxon>
        <taxon>Mollusca</taxon>
        <taxon>Gastropoda</taxon>
        <taxon>Patellogastropoda</taxon>
        <taxon>Patelloidea</taxon>
        <taxon>Patellidae</taxon>
        <taxon>Patella</taxon>
    </lineage>
</organism>
<dbReference type="Pfam" id="PF10433">
    <property type="entry name" value="Beta-prop_RSE1_1st"/>
    <property type="match status" value="1"/>
</dbReference>
<protein>
    <recommendedName>
        <fullName evidence="1">RSE1/DDB1/CPSF1 first beta-propeller domain-containing protein</fullName>
    </recommendedName>
</protein>
<name>A0AAN8K6V8_PATCE</name>
<feature type="domain" description="RSE1/DDB1/CPSF1 first beta-propeller" evidence="1">
    <location>
        <begin position="38"/>
        <end position="127"/>
    </location>
</feature>
<dbReference type="Proteomes" id="UP001347796">
    <property type="component" value="Unassembled WGS sequence"/>
</dbReference>
<keyword evidence="3" id="KW-1185">Reference proteome</keyword>
<evidence type="ECO:0000259" key="1">
    <source>
        <dbReference type="Pfam" id="PF10433"/>
    </source>
</evidence>
<sequence length="140" mass="15857">MILLISESETQQCFFVERRKRIPKMAFNYVVTAHKPTAVNACVTGNFTSPNDLNLIIAKNTRMEIYVVTPEGLRPIKEVGINGRIAVMQLFRPPGESKDQLFLLTARYNAMILECQQEGETIEIITKAHGNVQVCFNQKL</sequence>
<gene>
    <name evidence="2" type="ORF">SNE40_002929</name>
</gene>
<dbReference type="EMBL" id="JAZGQO010000002">
    <property type="protein sequence ID" value="KAK6191191.1"/>
    <property type="molecule type" value="Genomic_DNA"/>
</dbReference>
<dbReference type="PANTHER" id="PTHR10644">
    <property type="entry name" value="DNA REPAIR/RNA PROCESSING CPSF FAMILY"/>
    <property type="match status" value="1"/>
</dbReference>
<reference evidence="2 3" key="1">
    <citation type="submission" date="2024-01" db="EMBL/GenBank/DDBJ databases">
        <title>The genome of the rayed Mediterranean limpet Patella caerulea (Linnaeus, 1758).</title>
        <authorList>
            <person name="Anh-Thu Weber A."/>
            <person name="Halstead-Nussloch G."/>
        </authorList>
    </citation>
    <scope>NUCLEOTIDE SEQUENCE [LARGE SCALE GENOMIC DNA]</scope>
    <source>
        <strain evidence="2">AATW-2023a</strain>
        <tissue evidence="2">Whole specimen</tissue>
    </source>
</reference>
<accession>A0AAN8K6V8</accession>
<dbReference type="InterPro" id="IPR050358">
    <property type="entry name" value="RSE1/DDB1/CFT1"/>
</dbReference>
<dbReference type="InterPro" id="IPR015943">
    <property type="entry name" value="WD40/YVTN_repeat-like_dom_sf"/>
</dbReference>
<proteinExistence type="predicted"/>
<evidence type="ECO:0000313" key="3">
    <source>
        <dbReference type="Proteomes" id="UP001347796"/>
    </source>
</evidence>
<comment type="caution">
    <text evidence="2">The sequence shown here is derived from an EMBL/GenBank/DDBJ whole genome shotgun (WGS) entry which is preliminary data.</text>
</comment>
<dbReference type="Gene3D" id="2.130.10.10">
    <property type="entry name" value="YVTN repeat-like/Quinoprotein amine dehydrogenase"/>
    <property type="match status" value="1"/>
</dbReference>
<evidence type="ECO:0000313" key="2">
    <source>
        <dbReference type="EMBL" id="KAK6191191.1"/>
    </source>
</evidence>
<dbReference type="InterPro" id="IPR018846">
    <property type="entry name" value="Beta-prop_RSE1/DDB1/CPSF1_1st"/>
</dbReference>